<feature type="compositionally biased region" description="Polar residues" evidence="1">
    <location>
        <begin position="150"/>
        <end position="160"/>
    </location>
</feature>
<sequence length="237" mass="26566">MADFGTFTGAYNTFVDASLAFIPSTIFWSLQMNFQEKFTLSVVFALNVLFVPPFPISLSPNPIIHPSIQNLNFNTNKNPPHRTSIISAIKTSYLSQLANRTDFTWATYDIFAYVTAEFFLITVCGSLPTLKPLLDLFLTYLSPFLTKVTSSGFSRNSSYTRHTEDERGTQLELRKDVKESEATVSNSRHGSSGREALDDEVGLTGGERRGIRVEKSYKIRVDTTSESSDRELSELES</sequence>
<dbReference type="PANTHER" id="PTHR33048:SF146">
    <property type="entry name" value="INTEGRAL MEMBRANE PROTEIN"/>
    <property type="match status" value="1"/>
</dbReference>
<gene>
    <name evidence="2" type="ORF">G7Y89_g14226</name>
</gene>
<feature type="compositionally biased region" description="Basic and acidic residues" evidence="1">
    <location>
        <begin position="161"/>
        <end position="181"/>
    </location>
</feature>
<comment type="caution">
    <text evidence="2">The sequence shown here is derived from an EMBL/GenBank/DDBJ whole genome shotgun (WGS) entry which is preliminary data.</text>
</comment>
<protein>
    <submittedName>
        <fullName evidence="2">Uncharacterized protein</fullName>
    </submittedName>
</protein>
<dbReference type="EMBL" id="JAAMPI010001825">
    <property type="protein sequence ID" value="KAF4622798.1"/>
    <property type="molecule type" value="Genomic_DNA"/>
</dbReference>
<evidence type="ECO:0000313" key="2">
    <source>
        <dbReference type="EMBL" id="KAF4622798.1"/>
    </source>
</evidence>
<organism evidence="2 3">
    <name type="scientific">Cudoniella acicularis</name>
    <dbReference type="NCBI Taxonomy" id="354080"/>
    <lineage>
        <taxon>Eukaryota</taxon>
        <taxon>Fungi</taxon>
        <taxon>Dikarya</taxon>
        <taxon>Ascomycota</taxon>
        <taxon>Pezizomycotina</taxon>
        <taxon>Leotiomycetes</taxon>
        <taxon>Helotiales</taxon>
        <taxon>Tricladiaceae</taxon>
        <taxon>Cudoniella</taxon>
    </lineage>
</organism>
<feature type="region of interest" description="Disordered" evidence="1">
    <location>
        <begin position="150"/>
        <end position="203"/>
    </location>
</feature>
<dbReference type="InterPro" id="IPR052337">
    <property type="entry name" value="SAT4-like"/>
</dbReference>
<dbReference type="OrthoDB" id="5331848at2759"/>
<dbReference type="AlphaFoldDB" id="A0A8H4VU96"/>
<evidence type="ECO:0000313" key="3">
    <source>
        <dbReference type="Proteomes" id="UP000566819"/>
    </source>
</evidence>
<name>A0A8H4VU96_9HELO</name>
<evidence type="ECO:0000256" key="1">
    <source>
        <dbReference type="SAM" id="MobiDB-lite"/>
    </source>
</evidence>
<reference evidence="2 3" key="1">
    <citation type="submission" date="2020-03" db="EMBL/GenBank/DDBJ databases">
        <title>Draft Genome Sequence of Cudoniella acicularis.</title>
        <authorList>
            <person name="Buettner E."/>
            <person name="Kellner H."/>
        </authorList>
    </citation>
    <scope>NUCLEOTIDE SEQUENCE [LARGE SCALE GENOMIC DNA]</scope>
    <source>
        <strain evidence="2 3">DSM 108380</strain>
    </source>
</reference>
<keyword evidence="3" id="KW-1185">Reference proteome</keyword>
<accession>A0A8H4VU96</accession>
<dbReference type="Proteomes" id="UP000566819">
    <property type="component" value="Unassembled WGS sequence"/>
</dbReference>
<dbReference type="PANTHER" id="PTHR33048">
    <property type="entry name" value="PTH11-LIKE INTEGRAL MEMBRANE PROTEIN (AFU_ORTHOLOGUE AFUA_5G11245)"/>
    <property type="match status" value="1"/>
</dbReference>
<proteinExistence type="predicted"/>